<evidence type="ECO:0000313" key="2">
    <source>
        <dbReference type="Proteomes" id="UP000427906"/>
    </source>
</evidence>
<dbReference type="KEGG" id="dalk:DSCA_54090"/>
<proteinExistence type="predicted"/>
<evidence type="ECO:0000313" key="1">
    <source>
        <dbReference type="EMBL" id="BBO71479.1"/>
    </source>
</evidence>
<name>A0A5K7YTZ5_9BACT</name>
<sequence>MPDLSLDRQMRMVLMSPLPRAYPQERIQYRCFAATTDTTILPAASCPGPLQPFSGPAAAGVKKPWP</sequence>
<gene>
    <name evidence="1" type="ORF">DSCA_54090</name>
</gene>
<protein>
    <submittedName>
        <fullName evidence="1">Uncharacterized protein</fullName>
    </submittedName>
</protein>
<accession>A0A5K7YTZ5</accession>
<dbReference type="EMBL" id="AP021874">
    <property type="protein sequence ID" value="BBO71479.1"/>
    <property type="molecule type" value="Genomic_DNA"/>
</dbReference>
<dbReference type="AlphaFoldDB" id="A0A5K7YTZ5"/>
<keyword evidence="2" id="KW-1185">Reference proteome</keyword>
<organism evidence="1 2">
    <name type="scientific">Desulfosarcina alkanivorans</name>
    <dbReference type="NCBI Taxonomy" id="571177"/>
    <lineage>
        <taxon>Bacteria</taxon>
        <taxon>Pseudomonadati</taxon>
        <taxon>Thermodesulfobacteriota</taxon>
        <taxon>Desulfobacteria</taxon>
        <taxon>Desulfobacterales</taxon>
        <taxon>Desulfosarcinaceae</taxon>
        <taxon>Desulfosarcina</taxon>
    </lineage>
</organism>
<dbReference type="Proteomes" id="UP000427906">
    <property type="component" value="Chromosome"/>
</dbReference>
<reference evidence="1 2" key="1">
    <citation type="submission" date="2019-11" db="EMBL/GenBank/DDBJ databases">
        <title>Comparative genomics of hydrocarbon-degrading Desulfosarcina strains.</title>
        <authorList>
            <person name="Watanabe M."/>
            <person name="Kojima H."/>
            <person name="Fukui M."/>
        </authorList>
    </citation>
    <scope>NUCLEOTIDE SEQUENCE [LARGE SCALE GENOMIC DNA]</scope>
    <source>
        <strain evidence="1 2">PL12</strain>
    </source>
</reference>